<reference evidence="2" key="1">
    <citation type="submission" date="2014-11" db="EMBL/GenBank/DDBJ databases">
        <authorList>
            <person name="Amaro Gonzalez C."/>
        </authorList>
    </citation>
    <scope>NUCLEOTIDE SEQUENCE</scope>
</reference>
<name>A0A0E9Y071_ANGAN</name>
<dbReference type="AlphaFoldDB" id="A0A0E9Y071"/>
<evidence type="ECO:0000256" key="1">
    <source>
        <dbReference type="SAM" id="MobiDB-lite"/>
    </source>
</evidence>
<dbReference type="EMBL" id="GBXM01000308">
    <property type="protein sequence ID" value="JAI08270.1"/>
    <property type="molecule type" value="Transcribed_RNA"/>
</dbReference>
<feature type="region of interest" description="Disordered" evidence="1">
    <location>
        <begin position="1"/>
        <end position="21"/>
    </location>
</feature>
<proteinExistence type="predicted"/>
<evidence type="ECO:0000313" key="2">
    <source>
        <dbReference type="EMBL" id="JAI08270.1"/>
    </source>
</evidence>
<protein>
    <submittedName>
        <fullName evidence="2">Uncharacterized protein</fullName>
    </submittedName>
</protein>
<reference evidence="2" key="2">
    <citation type="journal article" date="2015" name="Fish Shellfish Immunol.">
        <title>Early steps in the European eel (Anguilla anguilla)-Vibrio vulnificus interaction in the gills: Role of the RtxA13 toxin.</title>
        <authorList>
            <person name="Callol A."/>
            <person name="Pajuelo D."/>
            <person name="Ebbesson L."/>
            <person name="Teles M."/>
            <person name="MacKenzie S."/>
            <person name="Amaro C."/>
        </authorList>
    </citation>
    <scope>NUCLEOTIDE SEQUENCE</scope>
</reference>
<accession>A0A0E9Y071</accession>
<organism evidence="2">
    <name type="scientific">Anguilla anguilla</name>
    <name type="common">European freshwater eel</name>
    <name type="synonym">Muraena anguilla</name>
    <dbReference type="NCBI Taxonomy" id="7936"/>
    <lineage>
        <taxon>Eukaryota</taxon>
        <taxon>Metazoa</taxon>
        <taxon>Chordata</taxon>
        <taxon>Craniata</taxon>
        <taxon>Vertebrata</taxon>
        <taxon>Euteleostomi</taxon>
        <taxon>Actinopterygii</taxon>
        <taxon>Neopterygii</taxon>
        <taxon>Teleostei</taxon>
        <taxon>Anguilliformes</taxon>
        <taxon>Anguillidae</taxon>
        <taxon>Anguilla</taxon>
    </lineage>
</organism>
<feature type="compositionally biased region" description="Basic and acidic residues" evidence="1">
    <location>
        <begin position="7"/>
        <end position="17"/>
    </location>
</feature>
<sequence>MEMMNSRLEKTNNRETEQISSSQSLTPTFTFCRLGLLHNKHLRLVKIFSV</sequence>